<dbReference type="GO" id="GO:0008168">
    <property type="term" value="F:methyltransferase activity"/>
    <property type="evidence" value="ECO:0007669"/>
    <property type="project" value="UniProtKB-KW"/>
</dbReference>
<keyword evidence="2" id="KW-0808">Transferase</keyword>
<dbReference type="Gene3D" id="3.40.50.150">
    <property type="entry name" value="Vaccinia Virus protein VP39"/>
    <property type="match status" value="1"/>
</dbReference>
<dbReference type="Proteomes" id="UP001594351">
    <property type="component" value="Unassembled WGS sequence"/>
</dbReference>
<evidence type="ECO:0000259" key="1">
    <source>
        <dbReference type="Pfam" id="PF08241"/>
    </source>
</evidence>
<dbReference type="CDD" id="cd02440">
    <property type="entry name" value="AdoMet_MTases"/>
    <property type="match status" value="1"/>
</dbReference>
<proteinExistence type="predicted"/>
<gene>
    <name evidence="2" type="ORF">ACFL27_25060</name>
</gene>
<sequence length="190" mass="21325">MLNHFDILAPYYDRFIGSPEPRRLKKLLQLPVSGRLLDAGGGTGRISEHLRSQVGQLVICDLSLKMLTQARHLKALSAIQAHTEQLPFPEESFERIVVVDAFHHFCDQKLALHELLRVLKPGGRLVIEEPDKKKFVVKLVALAEKLAFMKSQFYSPEEIRAMVISPGLSTTIIRTGGFAAWVVVEKKISS</sequence>
<dbReference type="GO" id="GO:0032259">
    <property type="term" value="P:methylation"/>
    <property type="evidence" value="ECO:0007669"/>
    <property type="project" value="UniProtKB-KW"/>
</dbReference>
<feature type="domain" description="Methyltransferase type 11" evidence="1">
    <location>
        <begin position="37"/>
        <end position="127"/>
    </location>
</feature>
<keyword evidence="2" id="KW-0489">Methyltransferase</keyword>
<dbReference type="PANTHER" id="PTHR43591">
    <property type="entry name" value="METHYLTRANSFERASE"/>
    <property type="match status" value="1"/>
</dbReference>
<reference evidence="2 3" key="1">
    <citation type="submission" date="2024-09" db="EMBL/GenBank/DDBJ databases">
        <title>Laminarin stimulates single cell rates of sulfate reduction while oxygen inhibits transcriptomic activity in coastal marine sediment.</title>
        <authorList>
            <person name="Lindsay M."/>
            <person name="Orcutt B."/>
            <person name="Emerson D."/>
            <person name="Stepanauskas R."/>
            <person name="D'Angelo T."/>
        </authorList>
    </citation>
    <scope>NUCLEOTIDE SEQUENCE [LARGE SCALE GENOMIC DNA]</scope>
    <source>
        <strain evidence="2">SAG AM-311-K15</strain>
    </source>
</reference>
<evidence type="ECO:0000313" key="2">
    <source>
        <dbReference type="EMBL" id="MFC1853474.1"/>
    </source>
</evidence>
<dbReference type="PANTHER" id="PTHR43591:SF110">
    <property type="entry name" value="RHODANESE DOMAIN-CONTAINING PROTEIN"/>
    <property type="match status" value="1"/>
</dbReference>
<organism evidence="2 3">
    <name type="scientific">candidate division CSSED10-310 bacterium</name>
    <dbReference type="NCBI Taxonomy" id="2855610"/>
    <lineage>
        <taxon>Bacteria</taxon>
        <taxon>Bacteria division CSSED10-310</taxon>
    </lineage>
</organism>
<comment type="caution">
    <text evidence="2">The sequence shown here is derived from an EMBL/GenBank/DDBJ whole genome shotgun (WGS) entry which is preliminary data.</text>
</comment>
<dbReference type="SUPFAM" id="SSF53335">
    <property type="entry name" value="S-adenosyl-L-methionine-dependent methyltransferases"/>
    <property type="match status" value="1"/>
</dbReference>
<keyword evidence="3" id="KW-1185">Reference proteome</keyword>
<dbReference type="InterPro" id="IPR013216">
    <property type="entry name" value="Methyltransf_11"/>
</dbReference>
<accession>A0ABV6Z4W1</accession>
<evidence type="ECO:0000313" key="3">
    <source>
        <dbReference type="Proteomes" id="UP001594351"/>
    </source>
</evidence>
<dbReference type="EC" id="2.1.1.-" evidence="2"/>
<dbReference type="InterPro" id="IPR029063">
    <property type="entry name" value="SAM-dependent_MTases_sf"/>
</dbReference>
<protein>
    <submittedName>
        <fullName evidence="2">Class I SAM-dependent methyltransferase</fullName>
        <ecNumber evidence="2">2.1.1.-</ecNumber>
    </submittedName>
</protein>
<name>A0ABV6Z4W1_UNCC1</name>
<dbReference type="Pfam" id="PF08241">
    <property type="entry name" value="Methyltransf_11"/>
    <property type="match status" value="1"/>
</dbReference>
<dbReference type="EMBL" id="JBHPBY010000510">
    <property type="protein sequence ID" value="MFC1853474.1"/>
    <property type="molecule type" value="Genomic_DNA"/>
</dbReference>